<evidence type="ECO:0000259" key="7">
    <source>
        <dbReference type="SMART" id="SM01372"/>
    </source>
</evidence>
<dbReference type="InterPro" id="IPR036388">
    <property type="entry name" value="WH-like_DNA-bd_sf"/>
</dbReference>
<dbReference type="AlphaFoldDB" id="A0AAZ3NWN9"/>
<dbReference type="GeneTree" id="ENSGT00940000155115"/>
<dbReference type="GO" id="GO:0000981">
    <property type="term" value="F:DNA-binding transcription factor activity, RNA polymerase II-specific"/>
    <property type="evidence" value="ECO:0007669"/>
    <property type="project" value="TreeGrafter"/>
</dbReference>
<keyword evidence="9" id="KW-1185">Reference proteome</keyword>
<feature type="domain" description="E2F/DP family winged-helix DNA-binding" evidence="7">
    <location>
        <begin position="116"/>
        <end position="181"/>
    </location>
</feature>
<reference evidence="8" key="2">
    <citation type="submission" date="2025-08" db="UniProtKB">
        <authorList>
            <consortium name="Ensembl"/>
        </authorList>
    </citation>
    <scope>IDENTIFICATION</scope>
</reference>
<name>A0AAZ3NWN9_ONCTS</name>
<dbReference type="PANTHER" id="PTHR12081:SF44">
    <property type="entry name" value="TRANSCRIPTION FACTOR E2F3"/>
    <property type="match status" value="1"/>
</dbReference>
<feature type="compositionally biased region" description="Basic and acidic residues" evidence="6">
    <location>
        <begin position="74"/>
        <end position="94"/>
    </location>
</feature>
<dbReference type="Pfam" id="PF02319">
    <property type="entry name" value="WHD_E2F_TDP"/>
    <property type="match status" value="1"/>
</dbReference>
<dbReference type="CDD" id="cd14660">
    <property type="entry name" value="E2F_DD"/>
    <property type="match status" value="1"/>
</dbReference>
<keyword evidence="2 5" id="KW-0805">Transcription regulation</keyword>
<dbReference type="SUPFAM" id="SSF46785">
    <property type="entry name" value="Winged helix' DNA-binding domain"/>
    <property type="match status" value="1"/>
</dbReference>
<dbReference type="InterPro" id="IPR003316">
    <property type="entry name" value="E2F_WHTH_DNA-bd_dom"/>
</dbReference>
<dbReference type="Ensembl" id="ENSOTST00005186931.1">
    <property type="protein sequence ID" value="ENSOTSP00005108872.1"/>
    <property type="gene ID" value="ENSOTSG00005069635.1"/>
</dbReference>
<feature type="region of interest" description="Disordered" evidence="6">
    <location>
        <begin position="44"/>
        <end position="114"/>
    </location>
</feature>
<gene>
    <name evidence="8" type="primary">E2F3</name>
</gene>
<comment type="subcellular location">
    <subcellularLocation>
        <location evidence="5">Nucleus</location>
    </subcellularLocation>
</comment>
<protein>
    <recommendedName>
        <fullName evidence="7">E2F/DP family winged-helix DNA-binding domain-containing protein</fullName>
    </recommendedName>
</protein>
<feature type="region of interest" description="Disordered" evidence="6">
    <location>
        <begin position="272"/>
        <end position="298"/>
    </location>
</feature>
<comment type="similarity">
    <text evidence="1 5">Belongs to the E2F/DP family.</text>
</comment>
<dbReference type="GO" id="GO:0046983">
    <property type="term" value="F:protein dimerization activity"/>
    <property type="evidence" value="ECO:0007669"/>
    <property type="project" value="InterPro"/>
</dbReference>
<dbReference type="Gene3D" id="6.10.250.540">
    <property type="match status" value="1"/>
</dbReference>
<dbReference type="InterPro" id="IPR032198">
    <property type="entry name" value="E2F_CC-MB"/>
</dbReference>
<organism evidence="8 9">
    <name type="scientific">Oncorhynchus tshawytscha</name>
    <name type="common">Chinook salmon</name>
    <name type="synonym">Salmo tshawytscha</name>
    <dbReference type="NCBI Taxonomy" id="74940"/>
    <lineage>
        <taxon>Eukaryota</taxon>
        <taxon>Metazoa</taxon>
        <taxon>Chordata</taxon>
        <taxon>Craniata</taxon>
        <taxon>Vertebrata</taxon>
        <taxon>Euteleostomi</taxon>
        <taxon>Actinopterygii</taxon>
        <taxon>Neopterygii</taxon>
        <taxon>Teleostei</taxon>
        <taxon>Protacanthopterygii</taxon>
        <taxon>Salmoniformes</taxon>
        <taxon>Salmonidae</taxon>
        <taxon>Salmoninae</taxon>
        <taxon>Oncorhynchus</taxon>
    </lineage>
</organism>
<dbReference type="InterPro" id="IPR015633">
    <property type="entry name" value="E2F"/>
</dbReference>
<dbReference type="Gene3D" id="1.10.10.10">
    <property type="entry name" value="Winged helix-like DNA-binding domain superfamily/Winged helix DNA-binding domain"/>
    <property type="match status" value="1"/>
</dbReference>
<evidence type="ECO:0000256" key="6">
    <source>
        <dbReference type="SAM" id="MobiDB-lite"/>
    </source>
</evidence>
<reference evidence="9" key="1">
    <citation type="journal article" date="2018" name="PLoS ONE">
        <title>Chinook salmon (Oncorhynchus tshawytscha) genome and transcriptome.</title>
        <authorList>
            <person name="Christensen K.A."/>
            <person name="Leong J.S."/>
            <person name="Sakhrani D."/>
            <person name="Biagi C.A."/>
            <person name="Minkley D.R."/>
            <person name="Withler R.E."/>
            <person name="Rondeau E.B."/>
            <person name="Koop B.F."/>
            <person name="Devlin R.H."/>
        </authorList>
    </citation>
    <scope>NUCLEOTIDE SEQUENCE [LARGE SCALE GENOMIC DNA]</scope>
</reference>
<dbReference type="Pfam" id="PF16421">
    <property type="entry name" value="E2F_CC-MB"/>
    <property type="match status" value="1"/>
</dbReference>
<dbReference type="Proteomes" id="UP000694402">
    <property type="component" value="Unassembled WGS sequence"/>
</dbReference>
<accession>A0AAZ3NWN9</accession>
<evidence type="ECO:0000256" key="4">
    <source>
        <dbReference type="ARBA" id="ARBA00023163"/>
    </source>
</evidence>
<feature type="compositionally biased region" description="Polar residues" evidence="6">
    <location>
        <begin position="49"/>
        <end position="61"/>
    </location>
</feature>
<evidence type="ECO:0000256" key="2">
    <source>
        <dbReference type="ARBA" id="ARBA00023015"/>
    </source>
</evidence>
<sequence>MRRKCSKGVPEKVLISGVGGSSMDKKQTVMTRYSNATYYQILTPPPCPNQTNNVGVSTNGTGPRPALGRPPAKRRLELEERDQYTTEPISEPRAKRATTHSLRRTQTPPSPLEKTRYDTSLCLLTQKFVQLLAQSSDGVVDLNRAAESLKVQKRRLYDITNVLEGVHLIKKSSKNNIQWLVQTPGSVGKQLLELTQEERRLDELIHTCTLIVQQMTEDTPTRRYLNDQTVIMVKAPAETRMEVPDLAESLQVHLSSTQGPIEVFLCSDDHAPSSPLKNNSAPNENGHPSSSYVSGNSTSFLKVSQGEPMDLDRNRATVICPILTPCEGTGNTIEATSILK</sequence>
<evidence type="ECO:0000256" key="1">
    <source>
        <dbReference type="ARBA" id="ARBA00010940"/>
    </source>
</evidence>
<keyword evidence="3 5" id="KW-0238">DNA-binding</keyword>
<dbReference type="PANTHER" id="PTHR12081">
    <property type="entry name" value="TRANSCRIPTION FACTOR E2F"/>
    <property type="match status" value="1"/>
</dbReference>
<evidence type="ECO:0000256" key="3">
    <source>
        <dbReference type="ARBA" id="ARBA00023125"/>
    </source>
</evidence>
<dbReference type="InterPro" id="IPR036390">
    <property type="entry name" value="WH_DNA-bd_sf"/>
</dbReference>
<evidence type="ECO:0000256" key="5">
    <source>
        <dbReference type="RuleBase" id="RU003796"/>
    </source>
</evidence>
<keyword evidence="5" id="KW-0539">Nucleus</keyword>
<reference evidence="8" key="3">
    <citation type="submission" date="2025-09" db="UniProtKB">
        <authorList>
            <consortium name="Ensembl"/>
        </authorList>
    </citation>
    <scope>IDENTIFICATION</scope>
</reference>
<dbReference type="SMART" id="SM01372">
    <property type="entry name" value="E2F_TDP"/>
    <property type="match status" value="1"/>
</dbReference>
<dbReference type="GO" id="GO:0090575">
    <property type="term" value="C:RNA polymerase II transcription regulator complex"/>
    <property type="evidence" value="ECO:0007669"/>
    <property type="project" value="TreeGrafter"/>
</dbReference>
<dbReference type="GO" id="GO:0000978">
    <property type="term" value="F:RNA polymerase II cis-regulatory region sequence-specific DNA binding"/>
    <property type="evidence" value="ECO:0007669"/>
    <property type="project" value="InterPro"/>
</dbReference>
<dbReference type="SUPFAM" id="SSF144074">
    <property type="entry name" value="E2F-DP heterodimerization region"/>
    <property type="match status" value="1"/>
</dbReference>
<feature type="compositionally biased region" description="Polar residues" evidence="6">
    <location>
        <begin position="275"/>
        <end position="298"/>
    </location>
</feature>
<evidence type="ECO:0000313" key="9">
    <source>
        <dbReference type="Proteomes" id="UP000694402"/>
    </source>
</evidence>
<dbReference type="InterPro" id="IPR037241">
    <property type="entry name" value="E2F-DP_heterodim"/>
</dbReference>
<keyword evidence="4 5" id="KW-0804">Transcription</keyword>
<evidence type="ECO:0000313" key="8">
    <source>
        <dbReference type="Ensembl" id="ENSOTSP00005108872.1"/>
    </source>
</evidence>
<proteinExistence type="inferred from homology"/>